<feature type="transmembrane region" description="Helical" evidence="2">
    <location>
        <begin position="447"/>
        <end position="467"/>
    </location>
</feature>
<organism evidence="3 4">
    <name type="scientific">Planosporangium thailandense</name>
    <dbReference type="NCBI Taxonomy" id="765197"/>
    <lineage>
        <taxon>Bacteria</taxon>
        <taxon>Bacillati</taxon>
        <taxon>Actinomycetota</taxon>
        <taxon>Actinomycetes</taxon>
        <taxon>Micromonosporales</taxon>
        <taxon>Micromonosporaceae</taxon>
        <taxon>Planosporangium</taxon>
    </lineage>
</organism>
<feature type="transmembrane region" description="Helical" evidence="2">
    <location>
        <begin position="47"/>
        <end position="70"/>
    </location>
</feature>
<proteinExistence type="predicted"/>
<dbReference type="Proteomes" id="UP000722989">
    <property type="component" value="Unassembled WGS sequence"/>
</dbReference>
<feature type="transmembrane region" description="Helical" evidence="2">
    <location>
        <begin position="535"/>
        <end position="555"/>
    </location>
</feature>
<feature type="transmembrane region" description="Helical" evidence="2">
    <location>
        <begin position="505"/>
        <end position="523"/>
    </location>
</feature>
<evidence type="ECO:0000313" key="3">
    <source>
        <dbReference type="EMBL" id="NJC70533.1"/>
    </source>
</evidence>
<name>A0ABX0XXJ6_9ACTN</name>
<dbReference type="Gene3D" id="3.40.50.150">
    <property type="entry name" value="Vaccinia Virus protein VP39"/>
    <property type="match status" value="1"/>
</dbReference>
<feature type="transmembrane region" description="Helical" evidence="2">
    <location>
        <begin position="561"/>
        <end position="583"/>
    </location>
</feature>
<dbReference type="CDD" id="cd02440">
    <property type="entry name" value="AdoMet_MTases"/>
    <property type="match status" value="1"/>
</dbReference>
<protein>
    <submittedName>
        <fullName evidence="3">Spermidine synthase</fullName>
    </submittedName>
</protein>
<keyword evidence="1" id="KW-0620">Polyamine biosynthesis</keyword>
<feature type="transmembrane region" description="Helical" evidence="2">
    <location>
        <begin position="123"/>
        <end position="142"/>
    </location>
</feature>
<dbReference type="PANTHER" id="PTHR43317:SF1">
    <property type="entry name" value="THERMOSPERMINE SYNTHASE ACAULIS5"/>
    <property type="match status" value="1"/>
</dbReference>
<feature type="transmembrane region" description="Helical" evidence="2">
    <location>
        <begin position="90"/>
        <end position="111"/>
    </location>
</feature>
<dbReference type="PANTHER" id="PTHR43317">
    <property type="entry name" value="THERMOSPERMINE SYNTHASE ACAULIS5"/>
    <property type="match status" value="1"/>
</dbReference>
<feature type="transmembrane region" description="Helical" evidence="2">
    <location>
        <begin position="170"/>
        <end position="190"/>
    </location>
</feature>
<dbReference type="InterPro" id="IPR029063">
    <property type="entry name" value="SAM-dependent_MTases_sf"/>
</dbReference>
<feature type="transmembrane region" description="Helical" evidence="2">
    <location>
        <begin position="20"/>
        <end position="40"/>
    </location>
</feature>
<feature type="transmembrane region" description="Helical" evidence="2">
    <location>
        <begin position="616"/>
        <end position="635"/>
    </location>
</feature>
<dbReference type="Pfam" id="PF01564">
    <property type="entry name" value="Spermine_synth"/>
    <property type="match status" value="1"/>
</dbReference>
<reference evidence="3 4" key="1">
    <citation type="submission" date="2020-03" db="EMBL/GenBank/DDBJ databases">
        <title>WGS of the type strain of Planosporangium spp.</title>
        <authorList>
            <person name="Thawai C."/>
        </authorList>
    </citation>
    <scope>NUCLEOTIDE SEQUENCE [LARGE SCALE GENOMIC DNA]</scope>
    <source>
        <strain evidence="3 4">TBRC 5610</strain>
    </source>
</reference>
<keyword evidence="2" id="KW-0472">Membrane</keyword>
<keyword evidence="4" id="KW-1185">Reference proteome</keyword>
<gene>
    <name evidence="3" type="ORF">HC031_12535</name>
</gene>
<feature type="transmembrane region" description="Helical" evidence="2">
    <location>
        <begin position="590"/>
        <end position="610"/>
    </location>
</feature>
<evidence type="ECO:0000313" key="4">
    <source>
        <dbReference type="Proteomes" id="UP000722989"/>
    </source>
</evidence>
<sequence length="659" mass="71332">MLLVELALIRWTASNNINLASLTNFVLLASFLGIGVGFLRSGARHELFGWAPLALAALVVFVLAFPARLIAVGSPSLQGRFGWAPLPLKISLPVIFGLTVAVMAGIGQGVARVFARFEPLEAYRLDILGSICGIGVFSVLSFLRAPPVAWGLVAAVTFAVLLPRRPRWRFAVALCALGGVVVGLASESAAPNDRWSPYYKVTAEHPPNAPGALKVWANNIPHQTAYPIARLRRNQPFYFFPYRHVDRASLGDVLVIGAGTGNDVAVALSQGARHVDAVEIDPVLLDLGRVHHPNRPYADPRVTAHVADGRAFLHRSSRRYDLILFALPDSLTLLAGQSNLRLENYLLTDEALREARDHLKPAGTFAMYNYYQPFLLDRYAGTLRTVYGATPCAELGSTLAERRQAVLTVANTGPVRGCASPWHGRRLEPATDDHPFPYLATRQIPELYLRILGLVLIASVVVVRVAGGPLRGLARYTDLAFMGAAFMLLETKSIVQYALLFGSTWFVNSLVFAGVLVSVLAAVEVARRVRLPGPAVLYACLLGALAVAWLVPQYALLRLPALPRFGVATILAFTPIFLANLVFAQRFRDVGSSTTAFAANLLGAMVGGVLEYTAMITGYRFLLVVVAILYGLAFVTGRRHLTGRAPYPADPVSQVTGET</sequence>
<evidence type="ECO:0000256" key="2">
    <source>
        <dbReference type="SAM" id="Phobius"/>
    </source>
</evidence>
<comment type="caution">
    <text evidence="3">The sequence shown here is derived from an EMBL/GenBank/DDBJ whole genome shotgun (WGS) entry which is preliminary data.</text>
</comment>
<keyword evidence="2" id="KW-1133">Transmembrane helix</keyword>
<keyword evidence="2" id="KW-0812">Transmembrane</keyword>
<evidence type="ECO:0000256" key="1">
    <source>
        <dbReference type="ARBA" id="ARBA00023115"/>
    </source>
</evidence>
<accession>A0ABX0XXJ6</accession>
<dbReference type="SUPFAM" id="SSF53335">
    <property type="entry name" value="S-adenosyl-L-methionine-dependent methyltransferases"/>
    <property type="match status" value="1"/>
</dbReference>
<dbReference type="EMBL" id="JAATVY010000007">
    <property type="protein sequence ID" value="NJC70533.1"/>
    <property type="molecule type" value="Genomic_DNA"/>
</dbReference>